<feature type="transmembrane region" description="Helical" evidence="1">
    <location>
        <begin position="106"/>
        <end position="128"/>
    </location>
</feature>
<evidence type="ECO:0000313" key="2">
    <source>
        <dbReference type="EMBL" id="MEX6634464.1"/>
    </source>
</evidence>
<feature type="transmembrane region" description="Helical" evidence="1">
    <location>
        <begin position="41"/>
        <end position="61"/>
    </location>
</feature>
<dbReference type="EMBL" id="JBEHZE010000001">
    <property type="protein sequence ID" value="MEX6634464.1"/>
    <property type="molecule type" value="Genomic_DNA"/>
</dbReference>
<sequence>MRIFSSLLIGVLFGIGLTISQMINPEKIINFLDIAGNWDPSLLVVMGSALLTTMIGYRLAFRRKDPVLGGVFQIPTKTAIDRPLVIGSAIFGIGWGLAGFCPGPGISAASVGGVMPWAFIGAMTLGMWSRSFVKA</sequence>
<dbReference type="Proteomes" id="UP001560685">
    <property type="component" value="Unassembled WGS sequence"/>
</dbReference>
<protein>
    <submittedName>
        <fullName evidence="2">DUF6691 family protein</fullName>
    </submittedName>
</protein>
<keyword evidence="3" id="KW-1185">Reference proteome</keyword>
<dbReference type="InterPro" id="IPR046513">
    <property type="entry name" value="DUF6691"/>
</dbReference>
<dbReference type="Pfam" id="PF20398">
    <property type="entry name" value="DUF6691"/>
    <property type="match status" value="1"/>
</dbReference>
<gene>
    <name evidence="2" type="ORF">ABFZ84_12985</name>
</gene>
<keyword evidence="1" id="KW-0472">Membrane</keyword>
<feature type="transmembrane region" description="Helical" evidence="1">
    <location>
        <begin position="82"/>
        <end position="100"/>
    </location>
</feature>
<proteinExistence type="predicted"/>
<organism evidence="2 3">
    <name type="scientific">Hyphococcus lacteus</name>
    <dbReference type="NCBI Taxonomy" id="3143536"/>
    <lineage>
        <taxon>Bacteria</taxon>
        <taxon>Pseudomonadati</taxon>
        <taxon>Pseudomonadota</taxon>
        <taxon>Alphaproteobacteria</taxon>
        <taxon>Parvularculales</taxon>
        <taxon>Parvularculaceae</taxon>
        <taxon>Hyphococcus</taxon>
    </lineage>
</organism>
<reference evidence="2 3" key="1">
    <citation type="submission" date="2024-05" db="EMBL/GenBank/DDBJ databases">
        <title>Three bacterial strains, DH-69, EH-24, and ECK-19 isolated from coastal sediments.</title>
        <authorList>
            <person name="Ye Y.-Q."/>
            <person name="Du Z.-J."/>
        </authorList>
    </citation>
    <scope>NUCLEOTIDE SEQUENCE [LARGE SCALE GENOMIC DNA]</scope>
    <source>
        <strain evidence="2 3">ECK-19</strain>
    </source>
</reference>
<evidence type="ECO:0000256" key="1">
    <source>
        <dbReference type="SAM" id="Phobius"/>
    </source>
</evidence>
<comment type="caution">
    <text evidence="2">The sequence shown here is derived from an EMBL/GenBank/DDBJ whole genome shotgun (WGS) entry which is preliminary data.</text>
</comment>
<name>A0ABV3Z6L9_9PROT</name>
<keyword evidence="1" id="KW-1133">Transmembrane helix</keyword>
<dbReference type="RefSeq" id="WP_369314446.1">
    <property type="nucleotide sequence ID" value="NZ_JBEHZE010000001.1"/>
</dbReference>
<accession>A0ABV3Z6L9</accession>
<evidence type="ECO:0000313" key="3">
    <source>
        <dbReference type="Proteomes" id="UP001560685"/>
    </source>
</evidence>
<keyword evidence="1" id="KW-0812">Transmembrane</keyword>